<protein>
    <submittedName>
        <fullName evidence="2">Short chain dehydrogenase</fullName>
    </submittedName>
</protein>
<evidence type="ECO:0000313" key="2">
    <source>
        <dbReference type="EMBL" id="KXF80745.1"/>
    </source>
</evidence>
<dbReference type="PRINTS" id="PR00081">
    <property type="entry name" value="GDHRDH"/>
</dbReference>
<dbReference type="InterPro" id="IPR036291">
    <property type="entry name" value="NAD(P)-bd_dom_sf"/>
</dbReference>
<dbReference type="Gene3D" id="3.40.50.720">
    <property type="entry name" value="NAD(P)-binding Rossmann-like Domain"/>
    <property type="match status" value="1"/>
</dbReference>
<dbReference type="OrthoDB" id="5786478at2"/>
<dbReference type="PRINTS" id="PR00080">
    <property type="entry name" value="SDRFAMILY"/>
</dbReference>
<dbReference type="InterPro" id="IPR002347">
    <property type="entry name" value="SDR_fam"/>
</dbReference>
<organism evidence="2 3">
    <name type="scientific">Enterovibrio coralii</name>
    <dbReference type="NCBI Taxonomy" id="294935"/>
    <lineage>
        <taxon>Bacteria</taxon>
        <taxon>Pseudomonadati</taxon>
        <taxon>Pseudomonadota</taxon>
        <taxon>Gammaproteobacteria</taxon>
        <taxon>Vibrionales</taxon>
        <taxon>Vibrionaceae</taxon>
        <taxon>Enterovibrio</taxon>
    </lineage>
</organism>
<reference evidence="2 3" key="1">
    <citation type="submission" date="2015-11" db="EMBL/GenBank/DDBJ databases">
        <title>Genomic Taxonomy of the Vibrionaceae.</title>
        <authorList>
            <person name="Gomez-Gil B."/>
            <person name="Enciso-Ibarra J."/>
        </authorList>
    </citation>
    <scope>NUCLEOTIDE SEQUENCE [LARGE SCALE GENOMIC DNA]</scope>
    <source>
        <strain evidence="2 3">CAIM 912</strain>
    </source>
</reference>
<sequence length="227" mass="24553">MNRVLVTGAGRGIGLETVKQLLDRGDFVIATYRGAEPPASLAALSCPQLLLFPLRVTEQGDINAFAAHLKNQPIDVLINNAGIIGPEHQAYDDMDVKGWMETFEINTIAPLMITSALIPNLQKGNNPRVLTISSQMGSLHREARGMLAYRSSKAAVNKVMQVLSLELKDKGITVCPVHPGWVKTDMGGSEADITAHESAAGIIALADTLSIEKSGKFFTWEGHEHAW</sequence>
<dbReference type="RefSeq" id="WP_067418609.1">
    <property type="nucleotide sequence ID" value="NZ_LNTY01000049.1"/>
</dbReference>
<dbReference type="CDD" id="cd05325">
    <property type="entry name" value="carb_red_sniffer_like_SDR_c"/>
    <property type="match status" value="1"/>
</dbReference>
<name>A0A135I5L3_9GAMM</name>
<dbReference type="AlphaFoldDB" id="A0A135I5L3"/>
<keyword evidence="3" id="KW-1185">Reference proteome</keyword>
<dbReference type="GO" id="GO:0016616">
    <property type="term" value="F:oxidoreductase activity, acting on the CH-OH group of donors, NAD or NADP as acceptor"/>
    <property type="evidence" value="ECO:0007669"/>
    <property type="project" value="TreeGrafter"/>
</dbReference>
<dbReference type="InterPro" id="IPR052184">
    <property type="entry name" value="SDR_enzymes"/>
</dbReference>
<proteinExistence type="inferred from homology"/>
<dbReference type="STRING" id="294935.ATN88_15770"/>
<comment type="caution">
    <text evidence="2">The sequence shown here is derived from an EMBL/GenBank/DDBJ whole genome shotgun (WGS) entry which is preliminary data.</text>
</comment>
<accession>A0A135I5L3</accession>
<dbReference type="EMBL" id="LNTY01000049">
    <property type="protein sequence ID" value="KXF80745.1"/>
    <property type="molecule type" value="Genomic_DNA"/>
</dbReference>
<evidence type="ECO:0000313" key="3">
    <source>
        <dbReference type="Proteomes" id="UP000070529"/>
    </source>
</evidence>
<dbReference type="PANTHER" id="PTHR45458">
    <property type="entry name" value="SHORT-CHAIN DEHYDROGENASE/REDUCTASE SDR"/>
    <property type="match status" value="1"/>
</dbReference>
<dbReference type="PANTHER" id="PTHR45458:SF1">
    <property type="entry name" value="SHORT CHAIN DEHYDROGENASE"/>
    <property type="match status" value="1"/>
</dbReference>
<comment type="similarity">
    <text evidence="1">Belongs to the short-chain dehydrogenases/reductases (SDR) family.</text>
</comment>
<gene>
    <name evidence="2" type="ORF">ATN88_15770</name>
</gene>
<dbReference type="Proteomes" id="UP000070529">
    <property type="component" value="Unassembled WGS sequence"/>
</dbReference>
<evidence type="ECO:0000256" key="1">
    <source>
        <dbReference type="RuleBase" id="RU000363"/>
    </source>
</evidence>
<dbReference type="SUPFAM" id="SSF51735">
    <property type="entry name" value="NAD(P)-binding Rossmann-fold domains"/>
    <property type="match status" value="1"/>
</dbReference>
<dbReference type="Pfam" id="PF00106">
    <property type="entry name" value="adh_short"/>
    <property type="match status" value="1"/>
</dbReference>